<dbReference type="AlphaFoldDB" id="A0A5B9ECA3"/>
<reference evidence="1 2" key="1">
    <citation type="submission" date="2019-08" db="EMBL/GenBank/DDBJ databases">
        <title>Complete genome sequence of Terriglobus albidus strain ORNL.</title>
        <authorList>
            <person name="Podar M."/>
        </authorList>
    </citation>
    <scope>NUCLEOTIDE SEQUENCE [LARGE SCALE GENOMIC DNA]</scope>
    <source>
        <strain evidence="1 2">ORNL</strain>
    </source>
</reference>
<evidence type="ECO:0000313" key="1">
    <source>
        <dbReference type="EMBL" id="QEE29808.1"/>
    </source>
</evidence>
<protein>
    <submittedName>
        <fullName evidence="1">Uncharacterized protein</fullName>
    </submittedName>
</protein>
<evidence type="ECO:0000313" key="2">
    <source>
        <dbReference type="Proteomes" id="UP000321820"/>
    </source>
</evidence>
<proteinExistence type="predicted"/>
<dbReference type="KEGG" id="talb:FTW19_18565"/>
<dbReference type="OrthoDB" id="126434at2"/>
<gene>
    <name evidence="1" type="ORF">FTW19_18565</name>
</gene>
<accession>A0A5B9ECA3</accession>
<keyword evidence="2" id="KW-1185">Reference proteome</keyword>
<dbReference type="EMBL" id="CP042806">
    <property type="protein sequence ID" value="QEE29808.1"/>
    <property type="molecule type" value="Genomic_DNA"/>
</dbReference>
<name>A0A5B9ECA3_9BACT</name>
<dbReference type="RefSeq" id="WP_147649078.1">
    <property type="nucleotide sequence ID" value="NZ_CP042806.1"/>
</dbReference>
<dbReference type="Proteomes" id="UP000321820">
    <property type="component" value="Chromosome"/>
</dbReference>
<sequence length="176" mass="19323">MRADNRITALALIFLSGAVGHAEPRRHLVSPSEAERAVLEKKLDPALMPTGASHRNIDPKQIFKLVGPHDTEELTLAAVDFDVPNPNAGVTRHTCGIYVVPARGAAYFLDGSLDEAIPVQCRKVVSIRLVSKDAESAEIMFVGEASLASHSWRQEYFLRRAEDGSYKLTADYKDAH</sequence>
<organism evidence="1 2">
    <name type="scientific">Terriglobus albidus</name>
    <dbReference type="NCBI Taxonomy" id="1592106"/>
    <lineage>
        <taxon>Bacteria</taxon>
        <taxon>Pseudomonadati</taxon>
        <taxon>Acidobacteriota</taxon>
        <taxon>Terriglobia</taxon>
        <taxon>Terriglobales</taxon>
        <taxon>Acidobacteriaceae</taxon>
        <taxon>Terriglobus</taxon>
    </lineage>
</organism>